<accession>A0A8J4DU10</accession>
<dbReference type="AlphaFoldDB" id="A0A8J4DU10"/>
<keyword evidence="3" id="KW-1185">Reference proteome</keyword>
<evidence type="ECO:0000259" key="1">
    <source>
        <dbReference type="Pfam" id="PF21806"/>
    </source>
</evidence>
<feature type="domain" description="DUF6879" evidence="1">
    <location>
        <begin position="9"/>
        <end position="175"/>
    </location>
</feature>
<evidence type="ECO:0000313" key="2">
    <source>
        <dbReference type="EMBL" id="GIJ49856.1"/>
    </source>
</evidence>
<comment type="caution">
    <text evidence="2">The sequence shown here is derived from an EMBL/GenBank/DDBJ whole genome shotgun (WGS) entry which is preliminary data.</text>
</comment>
<reference evidence="2" key="1">
    <citation type="submission" date="2021-01" db="EMBL/GenBank/DDBJ databases">
        <title>Whole genome shotgun sequence of Virgisporangium aliadipatigenens NBRC 105644.</title>
        <authorList>
            <person name="Komaki H."/>
            <person name="Tamura T."/>
        </authorList>
    </citation>
    <scope>NUCLEOTIDE SEQUENCE</scope>
    <source>
        <strain evidence="2">NBRC 105644</strain>
    </source>
</reference>
<sequence length="184" mass="20876">MGDRPLDDDEFVGLLGTFAFTAFRLESQAEYCEPSEIDTIRRFAAGDPQDPTEVPSLRSWFAQVRRLTAAGRTVDRVRIHDEPPTVSQRWEQWAGAWNVAAGERLRYLSRRRAEAVGLLPDAGHSDWWLLDDRKLIVMRFDGLGNRVRTHLTDDPGSLGRARYWRDLALAHGVALTHAEPEQAP</sequence>
<name>A0A8J4DU10_9ACTN</name>
<dbReference type="RefSeq" id="WP_203903305.1">
    <property type="nucleotide sequence ID" value="NZ_BOPF01000031.1"/>
</dbReference>
<gene>
    <name evidence="2" type="ORF">Val02_67420</name>
</gene>
<evidence type="ECO:0000313" key="3">
    <source>
        <dbReference type="Proteomes" id="UP000619260"/>
    </source>
</evidence>
<dbReference type="Proteomes" id="UP000619260">
    <property type="component" value="Unassembled WGS sequence"/>
</dbReference>
<organism evidence="2 3">
    <name type="scientific">Virgisporangium aliadipatigenens</name>
    <dbReference type="NCBI Taxonomy" id="741659"/>
    <lineage>
        <taxon>Bacteria</taxon>
        <taxon>Bacillati</taxon>
        <taxon>Actinomycetota</taxon>
        <taxon>Actinomycetes</taxon>
        <taxon>Micromonosporales</taxon>
        <taxon>Micromonosporaceae</taxon>
        <taxon>Virgisporangium</taxon>
    </lineage>
</organism>
<protein>
    <recommendedName>
        <fullName evidence="1">DUF6879 domain-containing protein</fullName>
    </recommendedName>
</protein>
<dbReference type="InterPro" id="IPR049244">
    <property type="entry name" value="DUF6879"/>
</dbReference>
<dbReference type="EMBL" id="BOPF01000031">
    <property type="protein sequence ID" value="GIJ49856.1"/>
    <property type="molecule type" value="Genomic_DNA"/>
</dbReference>
<dbReference type="Pfam" id="PF21806">
    <property type="entry name" value="DUF6879"/>
    <property type="match status" value="1"/>
</dbReference>
<proteinExistence type="predicted"/>